<sequence>PVPQSLARCQGEAPLLGFPPPHTPHPPSWHDPAVGHRGGTPGGASPPPPPPRAKGNLLSSPRPQIPVCSTRPRAPPTRCPPDGSRGWPPPCAPRAPVPGASGCRRPTRAGGGPPPYISPPAYDAPHRTLQLRPPRAPRSPPRPPRSRGAVPGCWSHTLPRAATEARLGRPRGTPPSPGGAGTPRHSQTLPRAAGSRARAPGGSRGRRETGGHVLIDATRVVVRAQYVPPLQRQQVRYMGGSPGPAAPPRAALLQPPGLSPPRLPPRRPGSPPAAPGAAREGAGAPGAGSPRGGQCCMRRRCVRPCPASGGTRRPTLTPRPKGARGGPGGGTAGTPRPTAAAAAAWRAPGPPRAPPARPGPERRGLAGCGSMGRGLAGCGSMGRGLGLTPIKAAGSLCAAFAPCVCTDGGAHHPPQAPLHPCSCPTHPSEVRAPLAVVPGSLGGPGCPGGTAVRHHAGGTCHVPPPDPPIMSK</sequence>
<feature type="compositionally biased region" description="Pro residues" evidence="1">
    <location>
        <begin position="17"/>
        <end position="29"/>
    </location>
</feature>
<dbReference type="Proteomes" id="UP000472266">
    <property type="component" value="Chromosome 23"/>
</dbReference>
<feature type="compositionally biased region" description="Gly residues" evidence="1">
    <location>
        <begin position="323"/>
        <end position="332"/>
    </location>
</feature>
<reference evidence="2" key="3">
    <citation type="submission" date="2025-09" db="UniProtKB">
        <authorList>
            <consortium name="Ensembl"/>
        </authorList>
    </citation>
    <scope>IDENTIFICATION</scope>
</reference>
<organism evidence="2 3">
    <name type="scientific">Strigops habroptila</name>
    <name type="common">Kakapo</name>
    <dbReference type="NCBI Taxonomy" id="2489341"/>
    <lineage>
        <taxon>Eukaryota</taxon>
        <taxon>Metazoa</taxon>
        <taxon>Chordata</taxon>
        <taxon>Craniata</taxon>
        <taxon>Vertebrata</taxon>
        <taxon>Euteleostomi</taxon>
        <taxon>Archelosauria</taxon>
        <taxon>Archosauria</taxon>
        <taxon>Dinosauria</taxon>
        <taxon>Saurischia</taxon>
        <taxon>Theropoda</taxon>
        <taxon>Coelurosauria</taxon>
        <taxon>Aves</taxon>
        <taxon>Neognathae</taxon>
        <taxon>Neoaves</taxon>
        <taxon>Telluraves</taxon>
        <taxon>Australaves</taxon>
        <taxon>Psittaciformes</taxon>
        <taxon>Psittacidae</taxon>
        <taxon>Strigops</taxon>
    </lineage>
</organism>
<reference evidence="2" key="2">
    <citation type="submission" date="2025-08" db="UniProtKB">
        <authorList>
            <consortium name="Ensembl"/>
        </authorList>
    </citation>
    <scope>IDENTIFICATION</scope>
</reference>
<feature type="region of interest" description="Disordered" evidence="1">
    <location>
        <begin position="1"/>
        <end position="218"/>
    </location>
</feature>
<proteinExistence type="predicted"/>
<accession>A0A672UJB5</accession>
<feature type="compositionally biased region" description="Pro residues" evidence="1">
    <location>
        <begin position="348"/>
        <end position="358"/>
    </location>
</feature>
<evidence type="ECO:0000313" key="3">
    <source>
        <dbReference type="Proteomes" id="UP000472266"/>
    </source>
</evidence>
<dbReference type="OMA" id="CGSMGRG"/>
<protein>
    <submittedName>
        <fullName evidence="2">Uncharacterized protein</fullName>
    </submittedName>
</protein>
<feature type="compositionally biased region" description="Low complexity" evidence="1">
    <location>
        <begin position="333"/>
        <end position="347"/>
    </location>
</feature>
<dbReference type="Ensembl" id="ENSSHBT00005017934.1">
    <property type="protein sequence ID" value="ENSSHBP00005014950.1"/>
    <property type="gene ID" value="ENSSHBG00005013112.1"/>
</dbReference>
<dbReference type="AlphaFoldDB" id="A0A672UJB5"/>
<evidence type="ECO:0000256" key="1">
    <source>
        <dbReference type="SAM" id="MobiDB-lite"/>
    </source>
</evidence>
<feature type="compositionally biased region" description="Pro residues" evidence="1">
    <location>
        <begin position="134"/>
        <end position="143"/>
    </location>
</feature>
<dbReference type="InParanoid" id="A0A672UJB5"/>
<feature type="region of interest" description="Disordered" evidence="1">
    <location>
        <begin position="235"/>
        <end position="367"/>
    </location>
</feature>
<evidence type="ECO:0000313" key="2">
    <source>
        <dbReference type="Ensembl" id="ENSSHBP00005014950.1"/>
    </source>
</evidence>
<name>A0A672UJB5_STRHB</name>
<feature type="compositionally biased region" description="Low complexity" evidence="1">
    <location>
        <begin position="190"/>
        <end position="201"/>
    </location>
</feature>
<keyword evidence="3" id="KW-1185">Reference proteome</keyword>
<feature type="compositionally biased region" description="Pro residues" evidence="1">
    <location>
        <begin position="87"/>
        <end position="96"/>
    </location>
</feature>
<reference evidence="2 3" key="1">
    <citation type="submission" date="2019-11" db="EMBL/GenBank/DDBJ databases">
        <title>Strigops habroptila (kakapo) genome, bStrHab1, primary haplotype, v2.</title>
        <authorList>
            <person name="Jarvis E.D."/>
            <person name="Howard J."/>
            <person name="Rhie A."/>
            <person name="Phillippy A."/>
            <person name="Korlach J."/>
            <person name="Digby A."/>
            <person name="Iorns D."/>
            <person name="Eason D."/>
            <person name="Robertson B."/>
            <person name="Raemaekers T."/>
            <person name="Howe K."/>
            <person name="Lewin H."/>
            <person name="Damas J."/>
            <person name="Hastie A."/>
            <person name="Tracey A."/>
            <person name="Chow W."/>
            <person name="Fedrigo O."/>
        </authorList>
    </citation>
    <scope>NUCLEOTIDE SEQUENCE [LARGE SCALE GENOMIC DNA]</scope>
</reference>
<feature type="compositionally biased region" description="Pro residues" evidence="1">
    <location>
        <begin position="257"/>
        <end position="274"/>
    </location>
</feature>